<dbReference type="Pfam" id="PF00875">
    <property type="entry name" value="DNA_photolyase"/>
    <property type="match status" value="1"/>
</dbReference>
<comment type="cofactor">
    <cofactor evidence="1">
        <name>(6R)-5,10-methylene-5,6,7,8-tetrahydrofolate</name>
        <dbReference type="ChEBI" id="CHEBI:15636"/>
    </cofactor>
</comment>
<dbReference type="PANTHER" id="PTHR11455">
    <property type="entry name" value="CRYPTOCHROME"/>
    <property type="match status" value="1"/>
</dbReference>
<dbReference type="Gene3D" id="1.25.40.80">
    <property type="match status" value="1"/>
</dbReference>
<protein>
    <submittedName>
        <fullName evidence="7">Deoxyribodipyrimidine photo-lyase</fullName>
        <ecNumber evidence="7">4.1.99.3</ecNumber>
    </submittedName>
</protein>
<evidence type="ECO:0000259" key="6">
    <source>
        <dbReference type="PROSITE" id="PS51645"/>
    </source>
</evidence>
<dbReference type="Proteomes" id="UP001208938">
    <property type="component" value="Unassembled WGS sequence"/>
</dbReference>
<proteinExistence type="predicted"/>
<keyword evidence="3" id="KW-0285">Flavoprotein</keyword>
<name>A0ABT3GT55_9RHOB</name>
<feature type="region of interest" description="Disordered" evidence="5">
    <location>
        <begin position="409"/>
        <end position="443"/>
    </location>
</feature>
<dbReference type="InterPro" id="IPR006050">
    <property type="entry name" value="DNA_photolyase_N"/>
</dbReference>
<dbReference type="PROSITE" id="PS51645">
    <property type="entry name" value="PHR_CRY_ALPHA_BETA"/>
    <property type="match status" value="1"/>
</dbReference>
<dbReference type="Pfam" id="PF03441">
    <property type="entry name" value="FAD_binding_7"/>
    <property type="match status" value="1"/>
</dbReference>
<dbReference type="SUPFAM" id="SSF48173">
    <property type="entry name" value="Cryptochrome/photolyase FAD-binding domain"/>
    <property type="match status" value="1"/>
</dbReference>
<evidence type="ECO:0000256" key="1">
    <source>
        <dbReference type="ARBA" id="ARBA00001932"/>
    </source>
</evidence>
<evidence type="ECO:0000256" key="5">
    <source>
        <dbReference type="SAM" id="MobiDB-lite"/>
    </source>
</evidence>
<dbReference type="SUPFAM" id="SSF52425">
    <property type="entry name" value="Cryptochrome/photolyase, N-terminal domain"/>
    <property type="match status" value="1"/>
</dbReference>
<dbReference type="GO" id="GO:0003904">
    <property type="term" value="F:deoxyribodipyrimidine photo-lyase activity"/>
    <property type="evidence" value="ECO:0007669"/>
    <property type="project" value="UniProtKB-EC"/>
</dbReference>
<dbReference type="InterPro" id="IPR014729">
    <property type="entry name" value="Rossmann-like_a/b/a_fold"/>
</dbReference>
<reference evidence="7 8" key="1">
    <citation type="submission" date="2022-10" db="EMBL/GenBank/DDBJ databases">
        <title>Pararhodobacter sp. nov., isolated from marine algae.</title>
        <authorList>
            <person name="Choi B.J."/>
            <person name="Kim J.M."/>
            <person name="Lee J.K."/>
            <person name="Choi D.G."/>
            <person name="Jeon C.O."/>
        </authorList>
    </citation>
    <scope>NUCLEOTIDE SEQUENCE [LARGE SCALE GENOMIC DNA]</scope>
    <source>
        <strain evidence="7 8">ZQ420</strain>
    </source>
</reference>
<dbReference type="InterPro" id="IPR005101">
    <property type="entry name" value="Cryptochr/Photolyase_FAD-bd"/>
</dbReference>
<dbReference type="RefSeq" id="WP_264503885.1">
    <property type="nucleotide sequence ID" value="NZ_JAPDFL010000001.1"/>
</dbReference>
<keyword evidence="7" id="KW-0456">Lyase</keyword>
<evidence type="ECO:0000313" key="8">
    <source>
        <dbReference type="Proteomes" id="UP001208938"/>
    </source>
</evidence>
<dbReference type="InterPro" id="IPR036155">
    <property type="entry name" value="Crypto/Photolyase_N_sf"/>
</dbReference>
<dbReference type="Gene3D" id="3.40.50.620">
    <property type="entry name" value="HUPs"/>
    <property type="match status" value="1"/>
</dbReference>
<dbReference type="InterPro" id="IPR002081">
    <property type="entry name" value="Cryptochrome/DNA_photolyase_1"/>
</dbReference>
<evidence type="ECO:0000256" key="2">
    <source>
        <dbReference type="ARBA" id="ARBA00001974"/>
    </source>
</evidence>
<evidence type="ECO:0000313" key="7">
    <source>
        <dbReference type="EMBL" id="MCW1930701.1"/>
    </source>
</evidence>
<organism evidence="7 8">
    <name type="scientific">Pararhodobacter zhoushanensis</name>
    <dbReference type="NCBI Taxonomy" id="2479545"/>
    <lineage>
        <taxon>Bacteria</taxon>
        <taxon>Pseudomonadati</taxon>
        <taxon>Pseudomonadota</taxon>
        <taxon>Alphaproteobacteria</taxon>
        <taxon>Rhodobacterales</taxon>
        <taxon>Paracoccaceae</taxon>
        <taxon>Pararhodobacter</taxon>
    </lineage>
</organism>
<dbReference type="EC" id="4.1.99.3" evidence="7"/>
<keyword evidence="4" id="KW-0274">FAD</keyword>
<accession>A0ABT3GT55</accession>
<comment type="cofactor">
    <cofactor evidence="2">
        <name>FAD</name>
        <dbReference type="ChEBI" id="CHEBI:57692"/>
    </cofactor>
</comment>
<dbReference type="EMBL" id="JAPDFL010000001">
    <property type="protein sequence ID" value="MCW1930701.1"/>
    <property type="molecule type" value="Genomic_DNA"/>
</dbReference>
<keyword evidence="8" id="KW-1185">Reference proteome</keyword>
<evidence type="ECO:0000256" key="4">
    <source>
        <dbReference type="ARBA" id="ARBA00022827"/>
    </source>
</evidence>
<feature type="domain" description="Photolyase/cryptochrome alpha/beta" evidence="6">
    <location>
        <begin position="10"/>
        <end position="139"/>
    </location>
</feature>
<sequence>MPSQDSALTMLSLVWFTRDLRVQDHPALSLAAAGGRVLPVWIADPAEWARPEVSARHWGFLDDCLRGLRADLAELGQPLILRTGDPVEVLTRLQAKHGFLRLITHQETGSAWARARQQRVADWARGAGVEWVALAQGDGPVLPAPPLPMVVEGTGALPGLKALGLAEDRCPYRQPGGRAAGLQLLESYLSVRGQGYSPATATALGAERAGSRLSPYLAYGVLSPREVQAALAEARQRWRGNSDWSGALRALAAQLRARTQAQDALPLMPPGDTPATGPWADGQTGLPFIDATMRALAATGWLDARSRALLAAVGVHHLALNPSAVGLHLSRLCTDYDPAIHWRALQSVALGRIPDPVAMGQRLDPQGAFIRRWVPELARVPDAHLHAPWLWPRARKLLAGRYPEPVVDPATAGRAARAERTPVPRPLVTPRKRAPKGQMALDL</sequence>
<gene>
    <name evidence="7" type="ORF">OKW52_00045</name>
</gene>
<dbReference type="InterPro" id="IPR036134">
    <property type="entry name" value="Crypto/Photolyase_FAD-like_sf"/>
</dbReference>
<dbReference type="Gene3D" id="1.10.579.10">
    <property type="entry name" value="DNA Cyclobutane Dipyrimidine Photolyase, subunit A, domain 3"/>
    <property type="match status" value="1"/>
</dbReference>
<evidence type="ECO:0000256" key="3">
    <source>
        <dbReference type="ARBA" id="ARBA00022630"/>
    </source>
</evidence>
<comment type="caution">
    <text evidence="7">The sequence shown here is derived from an EMBL/GenBank/DDBJ whole genome shotgun (WGS) entry which is preliminary data.</text>
</comment>
<dbReference type="PANTHER" id="PTHR11455:SF9">
    <property type="entry name" value="CRYPTOCHROME CIRCADIAN CLOCK 5 ISOFORM X1"/>
    <property type="match status" value="1"/>
</dbReference>